<keyword evidence="4" id="KW-0460">Magnesium</keyword>
<dbReference type="GO" id="GO:0016462">
    <property type="term" value="F:pyrophosphatase activity"/>
    <property type="evidence" value="ECO:0007669"/>
    <property type="project" value="InterPro"/>
</dbReference>
<dbReference type="EMBL" id="FNEJ01000002">
    <property type="protein sequence ID" value="SDI21596.1"/>
    <property type="molecule type" value="Genomic_DNA"/>
</dbReference>
<dbReference type="AlphaFoldDB" id="A0A1G8IRN5"/>
<dbReference type="SUPFAM" id="SSF55811">
    <property type="entry name" value="Nudix"/>
    <property type="match status" value="1"/>
</dbReference>
<evidence type="ECO:0000256" key="2">
    <source>
        <dbReference type="ARBA" id="ARBA00022723"/>
    </source>
</evidence>
<feature type="domain" description="Nudix hydrolase" evidence="6">
    <location>
        <begin position="18"/>
        <end position="145"/>
    </location>
</feature>
<evidence type="ECO:0000256" key="3">
    <source>
        <dbReference type="ARBA" id="ARBA00022801"/>
    </source>
</evidence>
<dbReference type="PANTHER" id="PTHR12629">
    <property type="entry name" value="DIPHOSPHOINOSITOL POLYPHOSPHATE PHOSPHOHYDROLASE"/>
    <property type="match status" value="1"/>
</dbReference>
<dbReference type="InterPro" id="IPR047198">
    <property type="entry name" value="DDP-like_NUDIX"/>
</dbReference>
<dbReference type="InterPro" id="IPR000086">
    <property type="entry name" value="NUDIX_hydrolase_dom"/>
</dbReference>
<keyword evidence="2" id="KW-0479">Metal-binding</keyword>
<evidence type="ECO:0000256" key="4">
    <source>
        <dbReference type="ARBA" id="ARBA00022842"/>
    </source>
</evidence>
<dbReference type="PANTHER" id="PTHR12629:SF0">
    <property type="entry name" value="DIPHOSPHOINOSITOL-POLYPHOSPHATE DIPHOSPHATASE"/>
    <property type="match status" value="1"/>
</dbReference>
<dbReference type="Gene3D" id="3.90.79.10">
    <property type="entry name" value="Nucleoside Triphosphate Pyrophosphohydrolase"/>
    <property type="match status" value="1"/>
</dbReference>
<reference evidence="7 8" key="1">
    <citation type="submission" date="2016-10" db="EMBL/GenBank/DDBJ databases">
        <authorList>
            <person name="de Groot N.N."/>
        </authorList>
    </citation>
    <scope>NUCLEOTIDE SEQUENCE [LARGE SCALE GENOMIC DNA]</scope>
    <source>
        <strain evidence="7 8">DSM 26424</strain>
    </source>
</reference>
<evidence type="ECO:0000256" key="5">
    <source>
        <dbReference type="SAM" id="MobiDB-lite"/>
    </source>
</evidence>
<dbReference type="Pfam" id="PF00293">
    <property type="entry name" value="NUDIX"/>
    <property type="match status" value="1"/>
</dbReference>
<dbReference type="GO" id="GO:0005737">
    <property type="term" value="C:cytoplasm"/>
    <property type="evidence" value="ECO:0007669"/>
    <property type="project" value="TreeGrafter"/>
</dbReference>
<evidence type="ECO:0000313" key="8">
    <source>
        <dbReference type="Proteomes" id="UP000199093"/>
    </source>
</evidence>
<protein>
    <submittedName>
        <fullName evidence="7">8-oxo-dGTP pyrophosphatase MutT, NUDIX family</fullName>
    </submittedName>
</protein>
<evidence type="ECO:0000259" key="6">
    <source>
        <dbReference type="PROSITE" id="PS51462"/>
    </source>
</evidence>
<keyword evidence="8" id="KW-1185">Reference proteome</keyword>
<organism evidence="7 8">
    <name type="scientific">Salipiger marinus</name>
    <dbReference type="NCBI Taxonomy" id="555512"/>
    <lineage>
        <taxon>Bacteria</taxon>
        <taxon>Pseudomonadati</taxon>
        <taxon>Pseudomonadota</taxon>
        <taxon>Alphaproteobacteria</taxon>
        <taxon>Rhodobacterales</taxon>
        <taxon>Roseobacteraceae</taxon>
        <taxon>Salipiger</taxon>
    </lineage>
</organism>
<dbReference type="OrthoDB" id="7066910at2"/>
<accession>A0A1G8IRN5</accession>
<dbReference type="STRING" id="555512.SAMN04487993_100278"/>
<dbReference type="RefSeq" id="WP_089843207.1">
    <property type="nucleotide sequence ID" value="NZ_FNEJ01000002.1"/>
</dbReference>
<dbReference type="PROSITE" id="PS51462">
    <property type="entry name" value="NUDIX"/>
    <property type="match status" value="1"/>
</dbReference>
<gene>
    <name evidence="7" type="ORF">SAMN04487993_100278</name>
</gene>
<dbReference type="InterPro" id="IPR015797">
    <property type="entry name" value="NUDIX_hydrolase-like_dom_sf"/>
</dbReference>
<evidence type="ECO:0000313" key="7">
    <source>
        <dbReference type="EMBL" id="SDI21596.1"/>
    </source>
</evidence>
<dbReference type="Proteomes" id="UP000199093">
    <property type="component" value="Unassembled WGS sequence"/>
</dbReference>
<proteinExistence type="predicted"/>
<evidence type="ECO:0000256" key="1">
    <source>
        <dbReference type="ARBA" id="ARBA00001946"/>
    </source>
</evidence>
<feature type="region of interest" description="Disordered" evidence="5">
    <location>
        <begin position="153"/>
        <end position="172"/>
    </location>
</feature>
<dbReference type="GO" id="GO:0046872">
    <property type="term" value="F:metal ion binding"/>
    <property type="evidence" value="ECO:0007669"/>
    <property type="project" value="UniProtKB-KW"/>
</dbReference>
<dbReference type="CDD" id="cd04666">
    <property type="entry name" value="NUDIX_DIPP2_like_Nudt4"/>
    <property type="match status" value="1"/>
</dbReference>
<comment type="cofactor">
    <cofactor evidence="1">
        <name>Mg(2+)</name>
        <dbReference type="ChEBI" id="CHEBI:18420"/>
    </cofactor>
</comment>
<name>A0A1G8IRN5_9RHOB</name>
<keyword evidence="3" id="KW-0378">Hydrolase</keyword>
<sequence length="172" mass="19201">MTFTFALRSHAPQAASPLLQCAALCYRIRGSKLQLLLITSRSGRRWTLPKGWPMPGRSMAESAAREAWEEAGVRGRLQGGCAGSYIYRKRHSPHPHMAMVFPLEVTGLDKRFPERGQRKRRWLSRRRAAALVHEPDLARLLLQFDPDELGSTPILTFGPHSPDQGGPSGFSS</sequence>